<dbReference type="STRING" id="61647.LG71_17975"/>
<gene>
    <name evidence="1" type="ORF">ABW06_03175</name>
    <name evidence="2" type="ORF">RBJ30_00910</name>
</gene>
<evidence type="ECO:0000313" key="2">
    <source>
        <dbReference type="EMBL" id="MDQ2307664.1"/>
    </source>
</evidence>
<dbReference type="PATRIC" id="fig|61647.14.peg.488"/>
<comment type="caution">
    <text evidence="1">The sequence shown here is derived from an EMBL/GenBank/DDBJ whole genome shotgun (WGS) entry which is preliminary data.</text>
</comment>
<dbReference type="RefSeq" id="WP_043084263.1">
    <property type="nucleotide sequence ID" value="NZ_CBCSIS010000003.1"/>
</dbReference>
<dbReference type="Proteomes" id="UP000036196">
    <property type="component" value="Unassembled WGS sequence"/>
</dbReference>
<evidence type="ECO:0000313" key="3">
    <source>
        <dbReference type="Proteomes" id="UP000036196"/>
    </source>
</evidence>
<dbReference type="eggNOG" id="ENOG502ZAT6">
    <property type="taxonomic scope" value="Bacteria"/>
</dbReference>
<dbReference type="EMBL" id="JAVDNV010000001">
    <property type="protein sequence ID" value="MDQ2307664.1"/>
    <property type="molecule type" value="Genomic_DNA"/>
</dbReference>
<reference evidence="1 3" key="1">
    <citation type="submission" date="2015-05" db="EMBL/GenBank/DDBJ databases">
        <title>Genome sequences of Pluralibacter gergoviae.</title>
        <authorList>
            <person name="Greninger A.L."/>
            <person name="Miller S."/>
        </authorList>
    </citation>
    <scope>NUCLEOTIDE SEQUENCE [LARGE SCALE GENOMIC DNA]</scope>
    <source>
        <strain evidence="1 3">JS81F13</strain>
    </source>
</reference>
<evidence type="ECO:0000313" key="1">
    <source>
        <dbReference type="EMBL" id="KMK15621.1"/>
    </source>
</evidence>
<reference evidence="2" key="2">
    <citation type="submission" date="2023-08" db="EMBL/GenBank/DDBJ databases">
        <title>WGS of pathogenic bacterial species, Los Angeles County Public Health Laboratories.</title>
        <authorList>
            <person name="Garrigues J.M."/>
            <person name="Green N.M."/>
        </authorList>
    </citation>
    <scope>NUCLEOTIDE SEQUENCE</scope>
    <source>
        <strain evidence="2">LACPHL-BACT-2023-00068</strain>
    </source>
</reference>
<dbReference type="EMBL" id="LDZF01000003">
    <property type="protein sequence ID" value="KMK15621.1"/>
    <property type="molecule type" value="Genomic_DNA"/>
</dbReference>
<accession>A0A089PTQ6</accession>
<sequence length="187" mass="20595">MIYPTASKERASAARLGPLESAMVQGRLKMWGRWSYIGGGHTGNIFNQLLRSGPLTRKSIGEVLQRLLDAGVSEAELEAFLGEMARGRYKSPLAHCSDSEGLLVDRTVAETLRGSPALIALLQQRYCGRGKSKRAMAQALHLRHPEWSLPTCRNRIDSWLATAEYLLYRPLCAAFGLDPLRLGDGDA</sequence>
<dbReference type="KEGG" id="pge:LG71_17975"/>
<dbReference type="InterPro" id="IPR010557">
    <property type="entry name" value="DUF1133"/>
</dbReference>
<dbReference type="GeneID" id="61384774"/>
<organism evidence="1 3">
    <name type="scientific">Pluralibacter gergoviae</name>
    <name type="common">Enterobacter gergoviae</name>
    <dbReference type="NCBI Taxonomy" id="61647"/>
    <lineage>
        <taxon>Bacteria</taxon>
        <taxon>Pseudomonadati</taxon>
        <taxon>Pseudomonadota</taxon>
        <taxon>Gammaproteobacteria</taxon>
        <taxon>Enterobacterales</taxon>
        <taxon>Enterobacteriaceae</taxon>
        <taxon>Pluralibacter</taxon>
    </lineage>
</organism>
<proteinExistence type="predicted"/>
<dbReference type="Pfam" id="PF06576">
    <property type="entry name" value="DUF1133"/>
    <property type="match status" value="1"/>
</dbReference>
<name>A0A089PTQ6_PLUGE</name>
<keyword evidence="3" id="KW-1185">Reference proteome</keyword>
<dbReference type="AlphaFoldDB" id="A0A089PTQ6"/>
<protein>
    <submittedName>
        <fullName evidence="1">Antiterminator</fullName>
    </submittedName>
    <submittedName>
        <fullName evidence="2">DUF1133 family protein</fullName>
    </submittedName>
</protein>
<dbReference type="Proteomes" id="UP001236270">
    <property type="component" value="Unassembled WGS sequence"/>
</dbReference>